<organism evidence="1 2">
    <name type="scientific">Racocetra persica</name>
    <dbReference type="NCBI Taxonomy" id="160502"/>
    <lineage>
        <taxon>Eukaryota</taxon>
        <taxon>Fungi</taxon>
        <taxon>Fungi incertae sedis</taxon>
        <taxon>Mucoromycota</taxon>
        <taxon>Glomeromycotina</taxon>
        <taxon>Glomeromycetes</taxon>
        <taxon>Diversisporales</taxon>
        <taxon>Gigasporaceae</taxon>
        <taxon>Racocetra</taxon>
    </lineage>
</organism>
<feature type="non-terminal residue" evidence="1">
    <location>
        <position position="331"/>
    </location>
</feature>
<dbReference type="EMBL" id="CAJVQC010051976">
    <property type="protein sequence ID" value="CAG8791017.1"/>
    <property type="molecule type" value="Genomic_DNA"/>
</dbReference>
<feature type="non-terminal residue" evidence="1">
    <location>
        <position position="1"/>
    </location>
</feature>
<dbReference type="Proteomes" id="UP000789920">
    <property type="component" value="Unassembled WGS sequence"/>
</dbReference>
<gene>
    <name evidence="1" type="ORF">RPERSI_LOCUS19151</name>
</gene>
<keyword evidence="2" id="KW-1185">Reference proteome</keyword>
<name>A0ACA9RGM0_9GLOM</name>
<comment type="caution">
    <text evidence="1">The sequence shown here is derived from an EMBL/GenBank/DDBJ whole genome shotgun (WGS) entry which is preliminary data.</text>
</comment>
<accession>A0ACA9RGM0</accession>
<protein>
    <submittedName>
        <fullName evidence="1">18778_t:CDS:1</fullName>
    </submittedName>
</protein>
<evidence type="ECO:0000313" key="1">
    <source>
        <dbReference type="EMBL" id="CAG8791017.1"/>
    </source>
</evidence>
<evidence type="ECO:0000313" key="2">
    <source>
        <dbReference type="Proteomes" id="UP000789920"/>
    </source>
</evidence>
<proteinExistence type="predicted"/>
<sequence length="331" mass="37446">KIRQLLEATLTKNNFQPLIFPTYEYAELFNTSLGSATDIIHKEMFTFPDRKGRNLALRPEGTVGVARLILQNRLFAAGVELVNAAGVRADYQILKLVQDIFAALGINQFTCNLNYLGSKSTQEKYKLELRKFLAATTPDLCDDCRRRAEENPLRILDYHDYWQELQQILTRFNFPYQVNHHLVRGLDYYTGLVFEIDLGEEKAVLGGGRYDQLFQQLGGIALPAAGFAIGIDRRILAVLTGIEPVSSARQAEIITTIPQDLTLSFRQSENTKAKILILVPKAGFAPARRNLHEILSLACLLFHAFGQYYKINFWEASESSVPNKRVSVVFQ</sequence>
<reference evidence="1" key="1">
    <citation type="submission" date="2021-06" db="EMBL/GenBank/DDBJ databases">
        <authorList>
            <person name="Kallberg Y."/>
            <person name="Tangrot J."/>
            <person name="Rosling A."/>
        </authorList>
    </citation>
    <scope>NUCLEOTIDE SEQUENCE</scope>
    <source>
        <strain evidence="1">MA461A</strain>
    </source>
</reference>